<proteinExistence type="predicted"/>
<organism evidence="2 3">
    <name type="scientific">Porites evermanni</name>
    <dbReference type="NCBI Taxonomy" id="104178"/>
    <lineage>
        <taxon>Eukaryota</taxon>
        <taxon>Metazoa</taxon>
        <taxon>Cnidaria</taxon>
        <taxon>Anthozoa</taxon>
        <taxon>Hexacorallia</taxon>
        <taxon>Scleractinia</taxon>
        <taxon>Fungiina</taxon>
        <taxon>Poritidae</taxon>
        <taxon>Porites</taxon>
    </lineage>
</organism>
<name>A0ABN8LFH9_9CNID</name>
<feature type="signal peptide" evidence="1">
    <location>
        <begin position="1"/>
        <end position="20"/>
    </location>
</feature>
<evidence type="ECO:0000313" key="3">
    <source>
        <dbReference type="Proteomes" id="UP001159427"/>
    </source>
</evidence>
<accession>A0ABN8LFH9</accession>
<evidence type="ECO:0000256" key="1">
    <source>
        <dbReference type="SAM" id="SignalP"/>
    </source>
</evidence>
<keyword evidence="3" id="KW-1185">Reference proteome</keyword>
<comment type="caution">
    <text evidence="2">The sequence shown here is derived from an EMBL/GenBank/DDBJ whole genome shotgun (WGS) entry which is preliminary data.</text>
</comment>
<protein>
    <submittedName>
        <fullName evidence="2">Uncharacterized protein</fullName>
    </submittedName>
</protein>
<reference evidence="2 3" key="1">
    <citation type="submission" date="2022-05" db="EMBL/GenBank/DDBJ databases">
        <authorList>
            <consortium name="Genoscope - CEA"/>
            <person name="William W."/>
        </authorList>
    </citation>
    <scope>NUCLEOTIDE SEQUENCE [LARGE SCALE GENOMIC DNA]</scope>
</reference>
<dbReference type="Proteomes" id="UP001159427">
    <property type="component" value="Unassembled WGS sequence"/>
</dbReference>
<keyword evidence="1" id="KW-0732">Signal</keyword>
<dbReference type="EMBL" id="CALNXI010000029">
    <property type="protein sequence ID" value="CAH3015828.1"/>
    <property type="molecule type" value="Genomic_DNA"/>
</dbReference>
<feature type="chain" id="PRO_5046020242" evidence="1">
    <location>
        <begin position="21"/>
        <end position="262"/>
    </location>
</feature>
<evidence type="ECO:0000313" key="2">
    <source>
        <dbReference type="EMBL" id="CAH3015828.1"/>
    </source>
</evidence>
<sequence length="262" mass="29334">MHLASIKVLVIFVVVSNKEAFSRPLTGNQVIEFKYPLNPYGGTLHRRQEVVAVPPVTTSILEGPYLPPAYAENELFVGPHGVPSPLHHGFPTFPGSPFFHPLPRLPHPGFHSSYPLPAYRPIIPFGLRHGYHTHWPQIQVSGPVFLADPNDGMYQEPVTGTLVPRPVLPPQYPGYHAAGTNGYHYPESMLFDGHGTRFFPVDTTFVEDQIVDNNANLHSSPLQDVAENMAEIRREEELEKLKLMKAMKDMKSKPTVKKPPKK</sequence>
<gene>
    <name evidence="2" type="ORF">PEVE_00021674</name>
</gene>